<dbReference type="AlphaFoldDB" id="A0A0F9ALR7"/>
<feature type="compositionally biased region" description="Basic and acidic residues" evidence="1">
    <location>
        <begin position="78"/>
        <end position="88"/>
    </location>
</feature>
<feature type="compositionally biased region" description="Basic and acidic residues" evidence="1">
    <location>
        <begin position="98"/>
        <end position="109"/>
    </location>
</feature>
<sequence length="109" mass="11667">MEIVGMVAVVASALNDPARQDSIIFQSSRKDALVFVDLLIRNEAFALKGKAGAKAVQISELITEVTAKFFADAANPRDSDVLKGAEDNAKEEDEWEDDAKGDAKGGDPE</sequence>
<evidence type="ECO:0000256" key="1">
    <source>
        <dbReference type="SAM" id="MobiDB-lite"/>
    </source>
</evidence>
<dbReference type="EMBL" id="LAZR01042107">
    <property type="protein sequence ID" value="KKL10320.1"/>
    <property type="molecule type" value="Genomic_DNA"/>
</dbReference>
<gene>
    <name evidence="2" type="ORF">LCGC14_2556990</name>
</gene>
<reference evidence="2" key="1">
    <citation type="journal article" date="2015" name="Nature">
        <title>Complex archaea that bridge the gap between prokaryotes and eukaryotes.</title>
        <authorList>
            <person name="Spang A."/>
            <person name="Saw J.H."/>
            <person name="Jorgensen S.L."/>
            <person name="Zaremba-Niedzwiedzka K."/>
            <person name="Martijn J."/>
            <person name="Lind A.E."/>
            <person name="van Eijk R."/>
            <person name="Schleper C."/>
            <person name="Guy L."/>
            <person name="Ettema T.J."/>
        </authorList>
    </citation>
    <scope>NUCLEOTIDE SEQUENCE</scope>
</reference>
<comment type="caution">
    <text evidence="2">The sequence shown here is derived from an EMBL/GenBank/DDBJ whole genome shotgun (WGS) entry which is preliminary data.</text>
</comment>
<proteinExistence type="predicted"/>
<protein>
    <submittedName>
        <fullName evidence="2">Uncharacterized protein</fullName>
    </submittedName>
</protein>
<feature type="region of interest" description="Disordered" evidence="1">
    <location>
        <begin position="78"/>
        <end position="109"/>
    </location>
</feature>
<feature type="non-terminal residue" evidence="2">
    <location>
        <position position="109"/>
    </location>
</feature>
<organism evidence="2">
    <name type="scientific">marine sediment metagenome</name>
    <dbReference type="NCBI Taxonomy" id="412755"/>
    <lineage>
        <taxon>unclassified sequences</taxon>
        <taxon>metagenomes</taxon>
        <taxon>ecological metagenomes</taxon>
    </lineage>
</organism>
<evidence type="ECO:0000313" key="2">
    <source>
        <dbReference type="EMBL" id="KKL10320.1"/>
    </source>
</evidence>
<accession>A0A0F9ALR7</accession>
<name>A0A0F9ALR7_9ZZZZ</name>